<feature type="compositionally biased region" description="Polar residues" evidence="1">
    <location>
        <begin position="270"/>
        <end position="284"/>
    </location>
</feature>
<feature type="region of interest" description="Disordered" evidence="1">
    <location>
        <begin position="226"/>
        <end position="299"/>
    </location>
</feature>
<organism evidence="3 4">
    <name type="scientific">Phialophora macrospora</name>
    <dbReference type="NCBI Taxonomy" id="1851006"/>
    <lineage>
        <taxon>Eukaryota</taxon>
        <taxon>Fungi</taxon>
        <taxon>Dikarya</taxon>
        <taxon>Ascomycota</taxon>
        <taxon>Pezizomycotina</taxon>
        <taxon>Eurotiomycetes</taxon>
        <taxon>Chaetothyriomycetidae</taxon>
        <taxon>Chaetothyriales</taxon>
        <taxon>Herpotrichiellaceae</taxon>
        <taxon>Phialophora</taxon>
    </lineage>
</organism>
<feature type="region of interest" description="Disordered" evidence="1">
    <location>
        <begin position="1"/>
        <end position="86"/>
    </location>
</feature>
<feature type="region of interest" description="Disordered" evidence="1">
    <location>
        <begin position="173"/>
        <end position="207"/>
    </location>
</feature>
<dbReference type="InterPro" id="IPR019481">
    <property type="entry name" value="TFIIIC_triple_barrel"/>
</dbReference>
<name>A0A0D2CDA1_9EURO</name>
<accession>A0A0D2CDA1</accession>
<feature type="compositionally biased region" description="Acidic residues" evidence="1">
    <location>
        <begin position="1"/>
        <end position="21"/>
    </location>
</feature>
<reference evidence="3 4" key="1">
    <citation type="submission" date="2015-01" db="EMBL/GenBank/DDBJ databases">
        <title>The Genome Sequence of Capronia semiimmersa CBS27337.</title>
        <authorList>
            <consortium name="The Broad Institute Genomics Platform"/>
            <person name="Cuomo C."/>
            <person name="de Hoog S."/>
            <person name="Gorbushina A."/>
            <person name="Stielow B."/>
            <person name="Teixiera M."/>
            <person name="Abouelleil A."/>
            <person name="Chapman S.B."/>
            <person name="Priest M."/>
            <person name="Young S.K."/>
            <person name="Wortman J."/>
            <person name="Nusbaum C."/>
            <person name="Birren B."/>
        </authorList>
    </citation>
    <scope>NUCLEOTIDE SEQUENCE [LARGE SCALE GENOMIC DNA]</scope>
    <source>
        <strain evidence="3 4">CBS 27337</strain>
    </source>
</reference>
<evidence type="ECO:0000313" key="3">
    <source>
        <dbReference type="EMBL" id="KIW63006.1"/>
    </source>
</evidence>
<dbReference type="Pfam" id="PF10419">
    <property type="entry name" value="TFIIIC_sub6"/>
    <property type="match status" value="1"/>
</dbReference>
<dbReference type="Gene3D" id="2.60.40.4370">
    <property type="match status" value="1"/>
</dbReference>
<feature type="domain" description="Transcription factor TFIIIC triple barrel" evidence="2">
    <location>
        <begin position="20"/>
        <end position="174"/>
    </location>
</feature>
<protein>
    <recommendedName>
        <fullName evidence="2">Transcription factor TFIIIC triple barrel domain-containing protein</fullName>
    </recommendedName>
</protein>
<evidence type="ECO:0000259" key="2">
    <source>
        <dbReference type="Pfam" id="PF10419"/>
    </source>
</evidence>
<dbReference type="STRING" id="5601.A0A0D2CDA1"/>
<dbReference type="HOGENOM" id="CLU_062298_0_0_1"/>
<feature type="compositionally biased region" description="Basic and acidic residues" evidence="1">
    <location>
        <begin position="286"/>
        <end position="299"/>
    </location>
</feature>
<keyword evidence="4" id="KW-1185">Reference proteome</keyword>
<gene>
    <name evidence="3" type="ORF">PV04_09889</name>
</gene>
<evidence type="ECO:0000313" key="4">
    <source>
        <dbReference type="Proteomes" id="UP000054266"/>
    </source>
</evidence>
<dbReference type="Proteomes" id="UP000054266">
    <property type="component" value="Unassembled WGS sequence"/>
</dbReference>
<feature type="compositionally biased region" description="Polar residues" evidence="1">
    <location>
        <begin position="234"/>
        <end position="245"/>
    </location>
</feature>
<feature type="compositionally biased region" description="Polar residues" evidence="1">
    <location>
        <begin position="193"/>
        <end position="203"/>
    </location>
</feature>
<proteinExistence type="predicted"/>
<dbReference type="AlphaFoldDB" id="A0A0D2CDA1"/>
<sequence>MEQPEVDGEDEYEYEYNENEPETFYVDIDLSSLNPGIRPNDGATGMPKTVTPAKRKIDGNPDEPSPNNASHPTDEARVTPMQEPQDTPARIAESDQDGFHPFESRAQILELDSVNPIVSYQGEVFSCTWSDLVGTNMFFTHPETTDATEALRSTDDYNLIGLSRIKLIGHRAKITKRPAESNETDSVLDGQPRDSNNGSSSQNTDDRIREKQASFLERLMEINARHREKDVVQSPINQEMPSTDQETSHEPHNIQALEENAGSLVRPQEVHSQSDGNSPESTGTPHRADKSHAEANENI</sequence>
<dbReference type="EMBL" id="KN846962">
    <property type="protein sequence ID" value="KIW63006.1"/>
    <property type="molecule type" value="Genomic_DNA"/>
</dbReference>
<evidence type="ECO:0000256" key="1">
    <source>
        <dbReference type="SAM" id="MobiDB-lite"/>
    </source>
</evidence>